<dbReference type="AlphaFoldDB" id="X0S5Y5"/>
<evidence type="ECO:0000313" key="1">
    <source>
        <dbReference type="EMBL" id="GAF70631.1"/>
    </source>
</evidence>
<dbReference type="EMBL" id="BARS01001351">
    <property type="protein sequence ID" value="GAF70631.1"/>
    <property type="molecule type" value="Genomic_DNA"/>
</dbReference>
<accession>X0S5Y5</accession>
<comment type="caution">
    <text evidence="1">The sequence shown here is derived from an EMBL/GenBank/DDBJ whole genome shotgun (WGS) entry which is preliminary data.</text>
</comment>
<reference evidence="1" key="1">
    <citation type="journal article" date="2014" name="Front. Microbiol.">
        <title>High frequency of phylogenetically diverse reductive dehalogenase-homologous genes in deep subseafloor sedimentary metagenomes.</title>
        <authorList>
            <person name="Kawai M."/>
            <person name="Futagami T."/>
            <person name="Toyoda A."/>
            <person name="Takaki Y."/>
            <person name="Nishi S."/>
            <person name="Hori S."/>
            <person name="Arai W."/>
            <person name="Tsubouchi T."/>
            <person name="Morono Y."/>
            <person name="Uchiyama I."/>
            <person name="Ito T."/>
            <person name="Fujiyama A."/>
            <person name="Inagaki F."/>
            <person name="Takami H."/>
        </authorList>
    </citation>
    <scope>NUCLEOTIDE SEQUENCE</scope>
    <source>
        <strain evidence="1">Expedition CK06-06</strain>
    </source>
</reference>
<protein>
    <submittedName>
        <fullName evidence="1">Uncharacterized protein</fullName>
    </submittedName>
</protein>
<sequence>MRALKICLWIAGVLCLLSVIGMFLPCPALCAIARAFGIEPTSDSPLLEYGVR</sequence>
<name>X0S5Y5_9ZZZZ</name>
<organism evidence="1">
    <name type="scientific">marine sediment metagenome</name>
    <dbReference type="NCBI Taxonomy" id="412755"/>
    <lineage>
        <taxon>unclassified sequences</taxon>
        <taxon>metagenomes</taxon>
        <taxon>ecological metagenomes</taxon>
    </lineage>
</organism>
<proteinExistence type="predicted"/>
<feature type="non-terminal residue" evidence="1">
    <location>
        <position position="52"/>
    </location>
</feature>
<gene>
    <name evidence="1" type="ORF">S01H1_02708</name>
</gene>